<evidence type="ECO:0000313" key="3">
    <source>
        <dbReference type="Proteomes" id="UP000807825"/>
    </source>
</evidence>
<evidence type="ECO:0000313" key="2">
    <source>
        <dbReference type="EMBL" id="MBI5249791.1"/>
    </source>
</evidence>
<reference evidence="2" key="1">
    <citation type="submission" date="2020-07" db="EMBL/GenBank/DDBJ databases">
        <title>Huge and variable diversity of episymbiotic CPR bacteria and DPANN archaea in groundwater ecosystems.</title>
        <authorList>
            <person name="He C.Y."/>
            <person name="Keren R."/>
            <person name="Whittaker M."/>
            <person name="Farag I.F."/>
            <person name="Doudna J."/>
            <person name="Cate J.H.D."/>
            <person name="Banfield J.F."/>
        </authorList>
    </citation>
    <scope>NUCLEOTIDE SEQUENCE</scope>
    <source>
        <strain evidence="2">NC_groundwater_1664_Pr3_B-0.1um_52_9</strain>
    </source>
</reference>
<organism evidence="2 3">
    <name type="scientific">Desulfomonile tiedjei</name>
    <dbReference type="NCBI Taxonomy" id="2358"/>
    <lineage>
        <taxon>Bacteria</taxon>
        <taxon>Pseudomonadati</taxon>
        <taxon>Thermodesulfobacteriota</taxon>
        <taxon>Desulfomonilia</taxon>
        <taxon>Desulfomonilales</taxon>
        <taxon>Desulfomonilaceae</taxon>
        <taxon>Desulfomonile</taxon>
    </lineage>
</organism>
<evidence type="ECO:0000256" key="1">
    <source>
        <dbReference type="SAM" id="MobiDB-lite"/>
    </source>
</evidence>
<feature type="compositionally biased region" description="Polar residues" evidence="1">
    <location>
        <begin position="18"/>
        <end position="31"/>
    </location>
</feature>
<dbReference type="EMBL" id="JACRDE010000263">
    <property type="protein sequence ID" value="MBI5249791.1"/>
    <property type="molecule type" value="Genomic_DNA"/>
</dbReference>
<feature type="region of interest" description="Disordered" evidence="1">
    <location>
        <begin position="1"/>
        <end position="44"/>
    </location>
</feature>
<proteinExistence type="predicted"/>
<dbReference type="Pfam" id="PF04340">
    <property type="entry name" value="DUF484"/>
    <property type="match status" value="1"/>
</dbReference>
<protein>
    <submittedName>
        <fullName evidence="2">DUF484 family protein</fullName>
    </submittedName>
</protein>
<dbReference type="Gene3D" id="3.30.70.270">
    <property type="match status" value="1"/>
</dbReference>
<dbReference type="InterPro" id="IPR029016">
    <property type="entry name" value="GAF-like_dom_sf"/>
</dbReference>
<dbReference type="Proteomes" id="UP000807825">
    <property type="component" value="Unassembled WGS sequence"/>
</dbReference>
<dbReference type="SUPFAM" id="SSF55073">
    <property type="entry name" value="Nucleotide cyclase"/>
    <property type="match status" value="1"/>
</dbReference>
<dbReference type="InterPro" id="IPR043128">
    <property type="entry name" value="Rev_trsase/Diguanyl_cyclase"/>
</dbReference>
<gene>
    <name evidence="2" type="ORF">HY912_09865</name>
</gene>
<dbReference type="AlphaFoldDB" id="A0A9D6V4E1"/>
<accession>A0A9D6V4E1</accession>
<dbReference type="InterPro" id="IPR007435">
    <property type="entry name" value="DUF484"/>
</dbReference>
<comment type="caution">
    <text evidence="2">The sequence shown here is derived from an EMBL/GenBank/DDBJ whole genome shotgun (WGS) entry which is preliminary data.</text>
</comment>
<dbReference type="InterPro" id="IPR029787">
    <property type="entry name" value="Nucleotide_cyclase"/>
</dbReference>
<dbReference type="Gene3D" id="3.30.450.40">
    <property type="match status" value="1"/>
</dbReference>
<sequence length="384" mass="41982">MDNLNAGSRPTEIESSGRVPSSEGTTRQGLSAQDHGSLVYSMPPRGCSIKTDGSDSERVAESLQKILVAQNRLEQIRLNLEQVDRIGLACRTVAGLIESVTRYLEHSLDLLAVRIRLVEGLEIADVLQRSAPYFGGIISCDQCGFEGDSPFFISSQSLDNLRGFFNDEAENVGSAVVAHLVHNTRPLGVVCLGSGDPLRYANAKNTVLIQGLADKISLALANALDHETASRAPLLSEVEGVYSEHFFREYLHKEFNRSWRSHKVFTLMAVAWTKNSRTAAVTDDLINLFQRNLRSADLTARGETVQLWVLLPETESAEAGKIAERLLSIAGDAFPDTMVNIGMTQFSRTATVMPVLLKRAKEALDEAVQNRVGILTKISDVANA</sequence>
<name>A0A9D6V4E1_9BACT</name>